<keyword evidence="2" id="KW-0479">Metal-binding</keyword>
<dbReference type="KEGG" id="ddu:GF1_08020"/>
<dbReference type="EMBL" id="AP024233">
    <property type="protein sequence ID" value="BCO08426.1"/>
    <property type="molecule type" value="Genomic_DNA"/>
</dbReference>
<proteinExistence type="predicted"/>
<evidence type="ECO:0000256" key="3">
    <source>
        <dbReference type="ARBA" id="ARBA00023004"/>
    </source>
</evidence>
<gene>
    <name evidence="6" type="ORF">GF1_08020</name>
</gene>
<keyword evidence="3" id="KW-0408">Iron</keyword>
<dbReference type="GO" id="GO:0051539">
    <property type="term" value="F:4 iron, 4 sulfur cluster binding"/>
    <property type="evidence" value="ECO:0007669"/>
    <property type="project" value="UniProtKB-KW"/>
</dbReference>
<evidence type="ECO:0000313" key="6">
    <source>
        <dbReference type="EMBL" id="BCO08426.1"/>
    </source>
</evidence>
<dbReference type="Proteomes" id="UP001063350">
    <property type="component" value="Chromosome"/>
</dbReference>
<feature type="domain" description="4Fe-4S ferredoxin-type" evidence="5">
    <location>
        <begin position="32"/>
        <end position="61"/>
    </location>
</feature>
<keyword evidence="7" id="KW-1185">Reference proteome</keyword>
<dbReference type="PROSITE" id="PS00198">
    <property type="entry name" value="4FE4S_FER_1"/>
    <property type="match status" value="1"/>
</dbReference>
<evidence type="ECO:0000256" key="2">
    <source>
        <dbReference type="ARBA" id="ARBA00022723"/>
    </source>
</evidence>
<name>A0A915XKL3_9BACT</name>
<keyword evidence="4" id="KW-0411">Iron-sulfur</keyword>
<evidence type="ECO:0000256" key="1">
    <source>
        <dbReference type="ARBA" id="ARBA00022485"/>
    </source>
</evidence>
<reference evidence="6" key="1">
    <citation type="submission" date="2020-12" db="EMBL/GenBank/DDBJ databases">
        <title>Desulfobium dissulfuricans gen. nov., sp. nov., a novel mesophilic, sulfate-reducing bacterium isolated from a deep-sea hydrothermal vent.</title>
        <authorList>
            <person name="Hashimoto Y."/>
            <person name="Tame A."/>
            <person name="Sawayama S."/>
            <person name="Miyazaki J."/>
            <person name="Takai K."/>
            <person name="Nakagawa S."/>
        </authorList>
    </citation>
    <scope>NUCLEOTIDE SEQUENCE</scope>
    <source>
        <strain evidence="6">GF1</strain>
    </source>
</reference>
<dbReference type="Pfam" id="PF13237">
    <property type="entry name" value="Fer4_10"/>
    <property type="match status" value="1"/>
</dbReference>
<sequence>MWEIVVDKDKCAGCEECVNACPAQVYEMVDGKSEPVEPDECLGCETCVEVCPEGAITVTEV</sequence>
<dbReference type="RefSeq" id="WP_267928326.1">
    <property type="nucleotide sequence ID" value="NZ_AP024233.1"/>
</dbReference>
<keyword evidence="1" id="KW-0004">4Fe-4S</keyword>
<dbReference type="SUPFAM" id="SSF54862">
    <property type="entry name" value="4Fe-4S ferredoxins"/>
    <property type="match status" value="1"/>
</dbReference>
<accession>A0A915XKL3</accession>
<dbReference type="GO" id="GO:0046872">
    <property type="term" value="F:metal ion binding"/>
    <property type="evidence" value="ECO:0007669"/>
    <property type="project" value="UniProtKB-KW"/>
</dbReference>
<dbReference type="PANTHER" id="PTHR43687">
    <property type="entry name" value="ADENYLYLSULFATE REDUCTASE, BETA SUBUNIT"/>
    <property type="match status" value="1"/>
</dbReference>
<evidence type="ECO:0000256" key="4">
    <source>
        <dbReference type="ARBA" id="ARBA00023014"/>
    </source>
</evidence>
<dbReference type="InterPro" id="IPR050572">
    <property type="entry name" value="Fe-S_Ferredoxin"/>
</dbReference>
<dbReference type="InterPro" id="IPR017896">
    <property type="entry name" value="4Fe4S_Fe-S-bd"/>
</dbReference>
<protein>
    <submittedName>
        <fullName evidence="6">Ferredoxin</fullName>
    </submittedName>
</protein>
<dbReference type="PROSITE" id="PS51379">
    <property type="entry name" value="4FE4S_FER_2"/>
    <property type="match status" value="2"/>
</dbReference>
<dbReference type="InterPro" id="IPR017900">
    <property type="entry name" value="4Fe4S_Fe_S_CS"/>
</dbReference>
<dbReference type="Gene3D" id="3.30.70.20">
    <property type="match status" value="2"/>
</dbReference>
<feature type="domain" description="4Fe-4S ferredoxin-type" evidence="5">
    <location>
        <begin position="2"/>
        <end position="31"/>
    </location>
</feature>
<dbReference type="PANTHER" id="PTHR43687:SF1">
    <property type="entry name" value="FERREDOXIN III"/>
    <property type="match status" value="1"/>
</dbReference>
<evidence type="ECO:0000259" key="5">
    <source>
        <dbReference type="PROSITE" id="PS51379"/>
    </source>
</evidence>
<evidence type="ECO:0000313" key="7">
    <source>
        <dbReference type="Proteomes" id="UP001063350"/>
    </source>
</evidence>
<dbReference type="AlphaFoldDB" id="A0A915XKL3"/>
<organism evidence="6 7">
    <name type="scientific">Desulfolithobacter dissulfuricans</name>
    <dbReference type="NCBI Taxonomy" id="2795293"/>
    <lineage>
        <taxon>Bacteria</taxon>
        <taxon>Pseudomonadati</taxon>
        <taxon>Thermodesulfobacteriota</taxon>
        <taxon>Desulfobulbia</taxon>
        <taxon>Desulfobulbales</taxon>
        <taxon>Desulfobulbaceae</taxon>
        <taxon>Desulfolithobacter</taxon>
    </lineage>
</organism>